<dbReference type="PANTHER" id="PTHR28020">
    <property type="entry name" value="YAP1-BINDING PROTEIN 1-RELATED"/>
    <property type="match status" value="1"/>
</dbReference>
<protein>
    <recommendedName>
        <fullName evidence="4">YAP1-binding protein 2</fullName>
    </recommendedName>
</protein>
<dbReference type="PANTHER" id="PTHR28020:SF1">
    <property type="entry name" value="YAP1-BINDING PROTEIN 1-RELATED"/>
    <property type="match status" value="1"/>
</dbReference>
<dbReference type="eggNOG" id="ENOG502QWJN">
    <property type="taxonomic scope" value="Eukaryota"/>
</dbReference>
<feature type="region of interest" description="Disordered" evidence="1">
    <location>
        <begin position="99"/>
        <end position="126"/>
    </location>
</feature>
<sequence length="627" mass="68378">MATTTNDDAVKRLRESKPPATDTATYLTVIEMSLTPALLPALRDMLDEDVALTSEIGWDLVEMLIAVPGSEACLERVAHLGNPREVILKVLEVMEKGAAEAQEEGSADDREKEAKEDQKKKVDESNKVSTTQQFVTLCSMLAVLHNRLKVSAPSRFLHTTLDTVYRSYDASQPEATAAVIALVRSLSGQKRPPLPTRKSSIAVAPPPRTLSFETDDARRSAPNPEGSEGSSEAGEPARVRRLLQVFATCALEAFVDANALEWPARLLEYTYPERIVVGRVTQMQAFKDVDELQARDSLIGQLVSLAGDLGLSKLPAETIKEAFTASQICTDPLSGELDSDKPEAMPFATGGLAALVAYWMFATDLFDAQHSIPELYLFPHHHALLTAFLGDSPQDQVTNHPGIVEALLVIGIWLHTQSRLVAPGADTQPDFMSHHHLLTLLAVFHSNPRVRQAAITLAGHVLHAAPEDARLAILEDLLENCMFASLQSCAVSWVKDEIIAARRGKAAVERSVFATADGLEKLQYALFPDLTHLQDEAQDAPALLEFWAQAWPFQLQVANFAVFIFGDTYRDMAPAGMAAAVEHRYVEPLLHMAGVLREADAVQEGEAAQALGSLDLLTDTLGRVALH</sequence>
<dbReference type="EMBL" id="ANFO01000945">
    <property type="protein sequence ID" value="KGQ05414.1"/>
    <property type="molecule type" value="Genomic_DNA"/>
</dbReference>
<dbReference type="AlphaFoldDB" id="A0A0A2VXD7"/>
<dbReference type="HOGENOM" id="CLU_011932_1_0_1"/>
<feature type="compositionally biased region" description="Low complexity" evidence="1">
    <location>
        <begin position="220"/>
        <end position="235"/>
    </location>
</feature>
<dbReference type="GO" id="GO:0034599">
    <property type="term" value="P:cellular response to oxidative stress"/>
    <property type="evidence" value="ECO:0007669"/>
    <property type="project" value="InterPro"/>
</dbReference>
<reference evidence="2 3" key="1">
    <citation type="submission" date="2012-10" db="EMBL/GenBank/DDBJ databases">
        <title>Genome sequencing and analysis of entomopathogenic fungi Beauveria bassiana D1-5.</title>
        <authorList>
            <person name="Li Q."/>
            <person name="Wang L."/>
            <person name="Zhang Z."/>
            <person name="Wang Q."/>
            <person name="Ren J."/>
            <person name="Wang M."/>
            <person name="Xu W."/>
            <person name="Wang J."/>
            <person name="Lu Y."/>
            <person name="Du Q."/>
            <person name="Sun Z."/>
        </authorList>
    </citation>
    <scope>NUCLEOTIDE SEQUENCE [LARGE SCALE GENOMIC DNA]</scope>
    <source>
        <strain evidence="2 3">D1-5</strain>
    </source>
</reference>
<dbReference type="InterPro" id="IPR013877">
    <property type="entry name" value="YAP-bd/ALF4/Glomulin"/>
</dbReference>
<feature type="region of interest" description="Disordered" evidence="1">
    <location>
        <begin position="189"/>
        <end position="235"/>
    </location>
</feature>
<gene>
    <name evidence="2" type="ORF">BBAD15_g9335</name>
</gene>
<organism evidence="2 3">
    <name type="scientific">Beauveria bassiana D1-5</name>
    <dbReference type="NCBI Taxonomy" id="1245745"/>
    <lineage>
        <taxon>Eukaryota</taxon>
        <taxon>Fungi</taxon>
        <taxon>Dikarya</taxon>
        <taxon>Ascomycota</taxon>
        <taxon>Pezizomycotina</taxon>
        <taxon>Sordariomycetes</taxon>
        <taxon>Hypocreomycetidae</taxon>
        <taxon>Hypocreales</taxon>
        <taxon>Cordycipitaceae</taxon>
        <taxon>Beauveria</taxon>
    </lineage>
</organism>
<name>A0A0A2VXD7_BEABA</name>
<dbReference type="STRING" id="1245745.A0A0A2VXD7"/>
<evidence type="ECO:0000256" key="1">
    <source>
        <dbReference type="SAM" id="MobiDB-lite"/>
    </source>
</evidence>
<accession>A0A0A2VXD7</accession>
<evidence type="ECO:0008006" key="4">
    <source>
        <dbReference type="Google" id="ProtNLM"/>
    </source>
</evidence>
<evidence type="ECO:0000313" key="3">
    <source>
        <dbReference type="Proteomes" id="UP000030106"/>
    </source>
</evidence>
<evidence type="ECO:0000313" key="2">
    <source>
        <dbReference type="EMBL" id="KGQ05414.1"/>
    </source>
</evidence>
<dbReference type="Proteomes" id="UP000030106">
    <property type="component" value="Unassembled WGS sequence"/>
</dbReference>
<dbReference type="Pfam" id="PF08568">
    <property type="entry name" value="Kinetochor_Ybp2"/>
    <property type="match status" value="1"/>
</dbReference>
<dbReference type="InterPro" id="IPR040347">
    <property type="entry name" value="YBP1/2"/>
</dbReference>
<comment type="caution">
    <text evidence="2">The sequence shown here is derived from an EMBL/GenBank/DDBJ whole genome shotgun (WGS) entry which is preliminary data.</text>
</comment>
<dbReference type="OrthoDB" id="5396786at2759"/>
<proteinExistence type="predicted"/>
<dbReference type="GO" id="GO:0005737">
    <property type="term" value="C:cytoplasm"/>
    <property type="evidence" value="ECO:0007669"/>
    <property type="project" value="TreeGrafter"/>
</dbReference>
<feature type="compositionally biased region" description="Basic and acidic residues" evidence="1">
    <location>
        <begin position="107"/>
        <end position="126"/>
    </location>
</feature>